<evidence type="ECO:0000256" key="2">
    <source>
        <dbReference type="SAM" id="Phobius"/>
    </source>
</evidence>
<dbReference type="AlphaFoldDB" id="A0A0L0D5U8"/>
<feature type="non-terminal residue" evidence="4">
    <location>
        <position position="1"/>
    </location>
</feature>
<evidence type="ECO:0000256" key="1">
    <source>
        <dbReference type="PROSITE-ProRule" id="PRU00175"/>
    </source>
</evidence>
<dbReference type="CDD" id="cd16448">
    <property type="entry name" value="RING-H2"/>
    <property type="match status" value="1"/>
</dbReference>
<dbReference type="PROSITE" id="PS50089">
    <property type="entry name" value="ZF_RING_2"/>
    <property type="match status" value="1"/>
</dbReference>
<keyword evidence="1" id="KW-0863">Zinc-finger</keyword>
<keyword evidence="1" id="KW-0479">Metal-binding</keyword>
<evidence type="ECO:0000313" key="4">
    <source>
        <dbReference type="EMBL" id="KNC46683.1"/>
    </source>
</evidence>
<dbReference type="InterPro" id="IPR001841">
    <property type="entry name" value="Znf_RING"/>
</dbReference>
<sequence length="318" mass="33328">TTGAAVRLLSPSAASSAAASASRKALVAGMAVLAAKAVAVACVHDAGRAGRDGGGGGGDALAEDDRVRDSLWYRFVRLLYPRMDRALAQRQTVALAGSYLAGLYLLLWIFVYVYAAGSNAVLRGSVHPALLLGRVGSTAGSRWTSLWRGGWASVRTLWLGVIPAMWLALVAAEESLIARMMYGYQDVHLVPASRAACDESAECPICQGVADADVGKVLYTFCDVPSHGFHYECLNRWFESGSPAASRCPLCRGGLRVLGVHVDSFASLLALPRYVYGLAARAGLTAAGLTAAGLGASLQELAADSALRNVRLGAWFPA</sequence>
<dbReference type="Gene3D" id="3.30.40.10">
    <property type="entry name" value="Zinc/RING finger domain, C3HC4 (zinc finger)"/>
    <property type="match status" value="1"/>
</dbReference>
<dbReference type="GeneID" id="25562750"/>
<feature type="transmembrane region" description="Helical" evidence="2">
    <location>
        <begin position="92"/>
        <end position="115"/>
    </location>
</feature>
<evidence type="ECO:0000313" key="5">
    <source>
        <dbReference type="Proteomes" id="UP000054408"/>
    </source>
</evidence>
<feature type="transmembrane region" description="Helical" evidence="2">
    <location>
        <begin position="152"/>
        <end position="172"/>
    </location>
</feature>
<protein>
    <recommendedName>
        <fullName evidence="3">RING-type domain-containing protein</fullName>
    </recommendedName>
</protein>
<dbReference type="Pfam" id="PF13639">
    <property type="entry name" value="zf-RING_2"/>
    <property type="match status" value="1"/>
</dbReference>
<feature type="domain" description="RING-type" evidence="3">
    <location>
        <begin position="203"/>
        <end position="252"/>
    </location>
</feature>
<dbReference type="InterPro" id="IPR013083">
    <property type="entry name" value="Znf_RING/FYVE/PHD"/>
</dbReference>
<evidence type="ECO:0000259" key="3">
    <source>
        <dbReference type="PROSITE" id="PS50089"/>
    </source>
</evidence>
<dbReference type="Proteomes" id="UP000054408">
    <property type="component" value="Unassembled WGS sequence"/>
</dbReference>
<name>A0A0L0D5U8_THETB</name>
<organism evidence="4 5">
    <name type="scientific">Thecamonas trahens ATCC 50062</name>
    <dbReference type="NCBI Taxonomy" id="461836"/>
    <lineage>
        <taxon>Eukaryota</taxon>
        <taxon>Apusozoa</taxon>
        <taxon>Apusomonadida</taxon>
        <taxon>Apusomonadidae</taxon>
        <taxon>Thecamonas</taxon>
    </lineage>
</organism>
<dbReference type="SUPFAM" id="SSF57850">
    <property type="entry name" value="RING/U-box"/>
    <property type="match status" value="1"/>
</dbReference>
<keyword evidence="1" id="KW-0862">Zinc</keyword>
<dbReference type="GO" id="GO:0008270">
    <property type="term" value="F:zinc ion binding"/>
    <property type="evidence" value="ECO:0007669"/>
    <property type="project" value="UniProtKB-KW"/>
</dbReference>
<keyword evidence="2" id="KW-0812">Transmembrane</keyword>
<dbReference type="EMBL" id="GL349443">
    <property type="protein sequence ID" value="KNC46683.1"/>
    <property type="molecule type" value="Genomic_DNA"/>
</dbReference>
<keyword evidence="2" id="KW-1133">Transmembrane helix</keyword>
<gene>
    <name evidence="4" type="ORF">AMSG_03120</name>
</gene>
<accession>A0A0L0D5U8</accession>
<proteinExistence type="predicted"/>
<keyword evidence="5" id="KW-1185">Reference proteome</keyword>
<reference evidence="4 5" key="1">
    <citation type="submission" date="2010-05" db="EMBL/GenBank/DDBJ databases">
        <title>The Genome Sequence of Thecamonas trahens ATCC 50062.</title>
        <authorList>
            <consortium name="The Broad Institute Genome Sequencing Platform"/>
            <person name="Russ C."/>
            <person name="Cuomo C."/>
            <person name="Shea T."/>
            <person name="Young S.K."/>
            <person name="Zeng Q."/>
            <person name="Koehrsen M."/>
            <person name="Haas B."/>
            <person name="Borodovsky M."/>
            <person name="Guigo R."/>
            <person name="Alvarado L."/>
            <person name="Berlin A."/>
            <person name="Bochicchio J."/>
            <person name="Borenstein D."/>
            <person name="Chapman S."/>
            <person name="Chen Z."/>
            <person name="Freedman E."/>
            <person name="Gellesch M."/>
            <person name="Goldberg J."/>
            <person name="Griggs A."/>
            <person name="Gujja S."/>
            <person name="Heilman E."/>
            <person name="Heiman D."/>
            <person name="Hepburn T."/>
            <person name="Howarth C."/>
            <person name="Jen D."/>
            <person name="Larson L."/>
            <person name="Mehta T."/>
            <person name="Park D."/>
            <person name="Pearson M."/>
            <person name="Roberts A."/>
            <person name="Saif S."/>
            <person name="Shenoy N."/>
            <person name="Sisk P."/>
            <person name="Stolte C."/>
            <person name="Sykes S."/>
            <person name="Thomson T."/>
            <person name="Walk T."/>
            <person name="White J."/>
            <person name="Yandava C."/>
            <person name="Burger G."/>
            <person name="Gray M.W."/>
            <person name="Holland P.W.H."/>
            <person name="King N."/>
            <person name="Lang F.B.F."/>
            <person name="Roger A.J."/>
            <person name="Ruiz-Trillo I."/>
            <person name="Lander E."/>
            <person name="Nusbaum C."/>
        </authorList>
    </citation>
    <scope>NUCLEOTIDE SEQUENCE [LARGE SCALE GENOMIC DNA]</scope>
    <source>
        <strain evidence="4 5">ATCC 50062</strain>
    </source>
</reference>
<keyword evidence="2" id="KW-0472">Membrane</keyword>
<dbReference type="RefSeq" id="XP_013760451.1">
    <property type="nucleotide sequence ID" value="XM_013904997.1"/>
</dbReference>